<dbReference type="GO" id="GO:0043634">
    <property type="term" value="P:polyadenylation-dependent ncRNA catabolic process"/>
    <property type="evidence" value="ECO:0007669"/>
    <property type="project" value="TreeGrafter"/>
</dbReference>
<dbReference type="GO" id="GO:0005730">
    <property type="term" value="C:nucleolus"/>
    <property type="evidence" value="ECO:0007669"/>
    <property type="project" value="TreeGrafter"/>
</dbReference>
<accession>A0A7S3YYC5</accession>
<feature type="compositionally biased region" description="Gly residues" evidence="1">
    <location>
        <begin position="194"/>
        <end position="204"/>
    </location>
</feature>
<gene>
    <name evidence="2" type="ORF">LGLO00237_LOCUS17611</name>
</gene>
<dbReference type="SUPFAM" id="SSF81631">
    <property type="entry name" value="PAP/OAS1 substrate-binding domain"/>
    <property type="match status" value="1"/>
</dbReference>
<dbReference type="GO" id="GO:0003729">
    <property type="term" value="F:mRNA binding"/>
    <property type="evidence" value="ECO:0007669"/>
    <property type="project" value="TreeGrafter"/>
</dbReference>
<feature type="compositionally biased region" description="Low complexity" evidence="1">
    <location>
        <begin position="226"/>
        <end position="236"/>
    </location>
</feature>
<dbReference type="PANTHER" id="PTHR23092">
    <property type="entry name" value="POLY(A) RNA POLYMERASE"/>
    <property type="match status" value="1"/>
</dbReference>
<dbReference type="InterPro" id="IPR045862">
    <property type="entry name" value="Trf4-like"/>
</dbReference>
<dbReference type="EMBL" id="HBIV01024542">
    <property type="protein sequence ID" value="CAE0666004.1"/>
    <property type="molecule type" value="Transcribed_RNA"/>
</dbReference>
<dbReference type="GO" id="GO:0031499">
    <property type="term" value="C:TRAMP complex"/>
    <property type="evidence" value="ECO:0007669"/>
    <property type="project" value="TreeGrafter"/>
</dbReference>
<feature type="region of interest" description="Disordered" evidence="1">
    <location>
        <begin position="172"/>
        <end position="265"/>
    </location>
</feature>
<reference evidence="2" key="1">
    <citation type="submission" date="2021-01" db="EMBL/GenBank/DDBJ databases">
        <authorList>
            <person name="Corre E."/>
            <person name="Pelletier E."/>
            <person name="Niang G."/>
            <person name="Scheremetjew M."/>
            <person name="Finn R."/>
            <person name="Kale V."/>
            <person name="Holt S."/>
            <person name="Cochrane G."/>
            <person name="Meng A."/>
            <person name="Brown T."/>
            <person name="Cohen L."/>
        </authorList>
    </citation>
    <scope>NUCLEOTIDE SEQUENCE</scope>
    <source>
        <strain evidence="2">CCCM811</strain>
    </source>
</reference>
<dbReference type="Gene3D" id="1.10.1410.10">
    <property type="match status" value="1"/>
</dbReference>
<dbReference type="GO" id="GO:1990817">
    <property type="term" value="F:poly(A) RNA polymerase activity"/>
    <property type="evidence" value="ECO:0007669"/>
    <property type="project" value="InterPro"/>
</dbReference>
<name>A0A7S3YYC5_9EUKA</name>
<evidence type="ECO:0000256" key="1">
    <source>
        <dbReference type="SAM" id="MobiDB-lite"/>
    </source>
</evidence>
<sequence length="265" mass="27929">MAPLAVVLKCFLKTLPIGLADPFKGGLSSYALVLMLAAVLRLRSELKRHFEGFRFATDDVKGGGGGVEGYGDLAEAFLLFLETYGPGFDPAEDLVVVFPPPPPPALPPWLQLIKRGGKRESAFEIDTLAVIDPLDPTNNTARSAYRFPEVQSALTQALTRLRATADAARRSFSAREVKSTAAMATEESSQGSPSAGGGDLGGPSGLADGSTSTGGNKLNKYDDTSAGAAKATATTGRGEKRFPMLESFFGGDLRLGESKQGRKRT</sequence>
<dbReference type="GO" id="GO:0031123">
    <property type="term" value="P:RNA 3'-end processing"/>
    <property type="evidence" value="ECO:0007669"/>
    <property type="project" value="TreeGrafter"/>
</dbReference>
<protein>
    <recommendedName>
        <fullName evidence="3">PAP-associated domain-containing protein</fullName>
    </recommendedName>
</protein>
<evidence type="ECO:0008006" key="3">
    <source>
        <dbReference type="Google" id="ProtNLM"/>
    </source>
</evidence>
<dbReference type="AlphaFoldDB" id="A0A7S3YYC5"/>
<organism evidence="2">
    <name type="scientific">Lotharella globosa</name>
    <dbReference type="NCBI Taxonomy" id="91324"/>
    <lineage>
        <taxon>Eukaryota</taxon>
        <taxon>Sar</taxon>
        <taxon>Rhizaria</taxon>
        <taxon>Cercozoa</taxon>
        <taxon>Chlorarachniophyceae</taxon>
        <taxon>Lotharella</taxon>
    </lineage>
</organism>
<feature type="compositionally biased region" description="Basic and acidic residues" evidence="1">
    <location>
        <begin position="254"/>
        <end position="265"/>
    </location>
</feature>
<proteinExistence type="predicted"/>
<evidence type="ECO:0000313" key="2">
    <source>
        <dbReference type="EMBL" id="CAE0666004.1"/>
    </source>
</evidence>
<dbReference type="PANTHER" id="PTHR23092:SF15">
    <property type="entry name" value="INACTIVE NON-CANONICAL POLY(A) RNA POLYMERASE PROTEIN TRF4-2-RELATED"/>
    <property type="match status" value="1"/>
</dbReference>